<keyword evidence="5" id="KW-0119">Carbohydrate metabolism</keyword>
<dbReference type="PANTHER" id="PTHR46193:SF18">
    <property type="entry name" value="HEXITOL PHOSPHATASE B"/>
    <property type="match status" value="1"/>
</dbReference>
<dbReference type="GO" id="GO:0046872">
    <property type="term" value="F:metal ion binding"/>
    <property type="evidence" value="ECO:0007669"/>
    <property type="project" value="UniProtKB-KW"/>
</dbReference>
<dbReference type="SUPFAM" id="SSF56784">
    <property type="entry name" value="HAD-like"/>
    <property type="match status" value="1"/>
</dbReference>
<keyword evidence="4" id="KW-0460">Magnesium</keyword>
<dbReference type="Gene3D" id="3.40.50.1000">
    <property type="entry name" value="HAD superfamily/HAD-like"/>
    <property type="match status" value="1"/>
</dbReference>
<dbReference type="InterPro" id="IPR023214">
    <property type="entry name" value="HAD_sf"/>
</dbReference>
<dbReference type="AlphaFoldDB" id="A0A9D1HNL9"/>
<protein>
    <submittedName>
        <fullName evidence="6">HAD family phosphatase</fullName>
    </submittedName>
</protein>
<dbReference type="InterPro" id="IPR051600">
    <property type="entry name" value="Beta-PGM-like"/>
</dbReference>
<reference evidence="6" key="2">
    <citation type="journal article" date="2021" name="PeerJ">
        <title>Extensive microbial diversity within the chicken gut microbiome revealed by metagenomics and culture.</title>
        <authorList>
            <person name="Gilroy R."/>
            <person name="Ravi A."/>
            <person name="Getino M."/>
            <person name="Pursley I."/>
            <person name="Horton D.L."/>
            <person name="Alikhan N.F."/>
            <person name="Baker D."/>
            <person name="Gharbi K."/>
            <person name="Hall N."/>
            <person name="Watson M."/>
            <person name="Adriaenssens E.M."/>
            <person name="Foster-Nyarko E."/>
            <person name="Jarju S."/>
            <person name="Secka A."/>
            <person name="Antonio M."/>
            <person name="Oren A."/>
            <person name="Chaudhuri R.R."/>
            <person name="La Ragione R."/>
            <person name="Hildebrand F."/>
            <person name="Pallen M.J."/>
        </authorList>
    </citation>
    <scope>NUCLEOTIDE SEQUENCE</scope>
    <source>
        <strain evidence="6">CHK195-11698</strain>
    </source>
</reference>
<evidence type="ECO:0000256" key="2">
    <source>
        <dbReference type="ARBA" id="ARBA00006171"/>
    </source>
</evidence>
<evidence type="ECO:0000313" key="7">
    <source>
        <dbReference type="Proteomes" id="UP000824175"/>
    </source>
</evidence>
<dbReference type="InterPro" id="IPR041492">
    <property type="entry name" value="HAD_2"/>
</dbReference>
<dbReference type="GO" id="GO:0003824">
    <property type="term" value="F:catalytic activity"/>
    <property type="evidence" value="ECO:0007669"/>
    <property type="project" value="UniProtKB-ARBA"/>
</dbReference>
<comment type="cofactor">
    <cofactor evidence="1">
        <name>Mg(2+)</name>
        <dbReference type="ChEBI" id="CHEBI:18420"/>
    </cofactor>
</comment>
<name>A0A9D1HNL9_9FIRM</name>
<evidence type="ECO:0000256" key="5">
    <source>
        <dbReference type="ARBA" id="ARBA00023277"/>
    </source>
</evidence>
<dbReference type="InterPro" id="IPR023198">
    <property type="entry name" value="PGP-like_dom2"/>
</dbReference>
<evidence type="ECO:0000256" key="1">
    <source>
        <dbReference type="ARBA" id="ARBA00001946"/>
    </source>
</evidence>
<proteinExistence type="inferred from homology"/>
<accession>A0A9D1HNL9</accession>
<reference evidence="6" key="1">
    <citation type="submission" date="2020-10" db="EMBL/GenBank/DDBJ databases">
        <authorList>
            <person name="Gilroy R."/>
        </authorList>
    </citation>
    <scope>NUCLEOTIDE SEQUENCE</scope>
    <source>
        <strain evidence="6">CHK195-11698</strain>
    </source>
</reference>
<evidence type="ECO:0000256" key="3">
    <source>
        <dbReference type="ARBA" id="ARBA00022723"/>
    </source>
</evidence>
<organism evidence="6 7">
    <name type="scientific">Candidatus Fimiplasma intestinipullorum</name>
    <dbReference type="NCBI Taxonomy" id="2840825"/>
    <lineage>
        <taxon>Bacteria</taxon>
        <taxon>Bacillati</taxon>
        <taxon>Bacillota</taxon>
        <taxon>Clostridia</taxon>
        <taxon>Eubacteriales</taxon>
        <taxon>Candidatus Fimiplasma</taxon>
    </lineage>
</organism>
<dbReference type="Proteomes" id="UP000824175">
    <property type="component" value="Unassembled WGS sequence"/>
</dbReference>
<evidence type="ECO:0000256" key="4">
    <source>
        <dbReference type="ARBA" id="ARBA00022842"/>
    </source>
</evidence>
<dbReference type="PANTHER" id="PTHR46193">
    <property type="entry name" value="6-PHOSPHOGLUCONATE PHOSPHATASE"/>
    <property type="match status" value="1"/>
</dbReference>
<keyword evidence="3" id="KW-0479">Metal-binding</keyword>
<sequence length="217" mass="24550">MATFPYKGVVFDFNGTLFNDHEKHLLAWQQMAKTLAGYDLSEEELEQHFHGVPNQVIIERLVGRSVDHETLEKYSQKKEALYREACLADPAHLHLLAGAEAYFDKLQAAKIPMTICSASIKANIDFFFEVFNLARWFMYEKVVYDDGSYPDKIRMYQQACHHLGLDPADVRVYEDAPSGIQNALAAGIGQIVVISPKACAIQDERIIGIYPDFKSCV</sequence>
<dbReference type="SFLD" id="SFLDG01129">
    <property type="entry name" value="C1.5:_HAD__Beta-PGM__Phosphata"/>
    <property type="match status" value="1"/>
</dbReference>
<evidence type="ECO:0000313" key="6">
    <source>
        <dbReference type="EMBL" id="HIU13731.1"/>
    </source>
</evidence>
<comment type="caution">
    <text evidence="6">The sequence shown here is derived from an EMBL/GenBank/DDBJ whole genome shotgun (WGS) entry which is preliminary data.</text>
</comment>
<dbReference type="Pfam" id="PF13419">
    <property type="entry name" value="HAD_2"/>
    <property type="match status" value="1"/>
</dbReference>
<dbReference type="EMBL" id="DVMJ01000055">
    <property type="protein sequence ID" value="HIU13731.1"/>
    <property type="molecule type" value="Genomic_DNA"/>
</dbReference>
<dbReference type="SFLD" id="SFLDS00003">
    <property type="entry name" value="Haloacid_Dehalogenase"/>
    <property type="match status" value="1"/>
</dbReference>
<comment type="similarity">
    <text evidence="2">Belongs to the HAD-like hydrolase superfamily. CbbY/CbbZ/Gph/YieH family.</text>
</comment>
<gene>
    <name evidence="6" type="ORF">IAD15_06640</name>
</gene>
<dbReference type="InterPro" id="IPR036412">
    <property type="entry name" value="HAD-like_sf"/>
</dbReference>
<dbReference type="Gene3D" id="1.10.150.240">
    <property type="entry name" value="Putative phosphatase, domain 2"/>
    <property type="match status" value="1"/>
</dbReference>